<dbReference type="GO" id="GO:0016746">
    <property type="term" value="F:acyltransferase activity"/>
    <property type="evidence" value="ECO:0007669"/>
    <property type="project" value="UniProtKB-KW"/>
</dbReference>
<keyword evidence="2" id="KW-0808">Transferase</keyword>
<evidence type="ECO:0000313" key="3">
    <source>
        <dbReference type="Proteomes" id="UP001597641"/>
    </source>
</evidence>
<dbReference type="SUPFAM" id="SSF55729">
    <property type="entry name" value="Acyl-CoA N-acyltransferases (Nat)"/>
    <property type="match status" value="1"/>
</dbReference>
<protein>
    <submittedName>
        <fullName evidence="2">GNAT family N-acetyltransferase</fullName>
        <ecNumber evidence="2">2.3.-.-</ecNumber>
    </submittedName>
</protein>
<dbReference type="EMBL" id="JBHUOX010000002">
    <property type="protein sequence ID" value="MFD2999551.1"/>
    <property type="molecule type" value="Genomic_DNA"/>
</dbReference>
<keyword evidence="3" id="KW-1185">Reference proteome</keyword>
<dbReference type="EC" id="2.3.-.-" evidence="2"/>
<gene>
    <name evidence="2" type="ORF">ACFS7Z_04200</name>
</gene>
<evidence type="ECO:0000259" key="1">
    <source>
        <dbReference type="PROSITE" id="PS51186"/>
    </source>
</evidence>
<dbReference type="InterPro" id="IPR000182">
    <property type="entry name" value="GNAT_dom"/>
</dbReference>
<proteinExistence type="predicted"/>
<feature type="domain" description="N-acetyltransferase" evidence="1">
    <location>
        <begin position="6"/>
        <end position="157"/>
    </location>
</feature>
<sequence length="183" mass="21565">MKNTFELLRNQNSQHPTVFALQNLYEESFPAKERRHFQQLLTLLSEPDMYFFAVVAAKEVLGLCIYWQLEGFFFLEHLAIEPSHQGCGIGRQVMQWLLARTGKKLVLEVERQEDEQSIKRIQFYQRLLGFTLHSDFDYHQPPYQKGGQPVPLYLMTAEPVAEAAELERIASHIKHRVYERFYS</sequence>
<dbReference type="Pfam" id="PF00583">
    <property type="entry name" value="Acetyltransf_1"/>
    <property type="match status" value="1"/>
</dbReference>
<accession>A0ABW6BPQ3</accession>
<name>A0ABW6BPQ3_9BACT</name>
<dbReference type="RefSeq" id="WP_377481390.1">
    <property type="nucleotide sequence ID" value="NZ_JBHUOX010000002.1"/>
</dbReference>
<dbReference type="Gene3D" id="3.40.630.30">
    <property type="match status" value="1"/>
</dbReference>
<dbReference type="CDD" id="cd04301">
    <property type="entry name" value="NAT_SF"/>
    <property type="match status" value="1"/>
</dbReference>
<dbReference type="PROSITE" id="PS51186">
    <property type="entry name" value="GNAT"/>
    <property type="match status" value="1"/>
</dbReference>
<comment type="caution">
    <text evidence="2">The sequence shown here is derived from an EMBL/GenBank/DDBJ whole genome shotgun (WGS) entry which is preliminary data.</text>
</comment>
<dbReference type="InterPro" id="IPR016181">
    <property type="entry name" value="Acyl_CoA_acyltransferase"/>
</dbReference>
<dbReference type="Proteomes" id="UP001597641">
    <property type="component" value="Unassembled WGS sequence"/>
</dbReference>
<reference evidence="3" key="1">
    <citation type="journal article" date="2019" name="Int. J. Syst. Evol. Microbiol.">
        <title>The Global Catalogue of Microorganisms (GCM) 10K type strain sequencing project: providing services to taxonomists for standard genome sequencing and annotation.</title>
        <authorList>
            <consortium name="The Broad Institute Genomics Platform"/>
            <consortium name="The Broad Institute Genome Sequencing Center for Infectious Disease"/>
            <person name="Wu L."/>
            <person name="Ma J."/>
        </authorList>
    </citation>
    <scope>NUCLEOTIDE SEQUENCE [LARGE SCALE GENOMIC DNA]</scope>
    <source>
        <strain evidence="3">KCTC 23984</strain>
    </source>
</reference>
<organism evidence="2 3">
    <name type="scientific">Pontibacter toksunensis</name>
    <dbReference type="NCBI Taxonomy" id="1332631"/>
    <lineage>
        <taxon>Bacteria</taxon>
        <taxon>Pseudomonadati</taxon>
        <taxon>Bacteroidota</taxon>
        <taxon>Cytophagia</taxon>
        <taxon>Cytophagales</taxon>
        <taxon>Hymenobacteraceae</taxon>
        <taxon>Pontibacter</taxon>
    </lineage>
</organism>
<evidence type="ECO:0000313" key="2">
    <source>
        <dbReference type="EMBL" id="MFD2999551.1"/>
    </source>
</evidence>
<keyword evidence="2" id="KW-0012">Acyltransferase</keyword>